<dbReference type="OrthoDB" id="5984008at2759"/>
<evidence type="ECO:0000259" key="14">
    <source>
        <dbReference type="Pfam" id="PF00060"/>
    </source>
</evidence>
<keyword evidence="17" id="KW-1185">Reference proteome</keyword>
<accession>A0A4Y2CXC1</accession>
<dbReference type="EMBL" id="BGPR01000265">
    <property type="protein sequence ID" value="GBM09090.1"/>
    <property type="molecule type" value="Genomic_DNA"/>
</dbReference>
<keyword evidence="9" id="KW-0675">Receptor</keyword>
<dbReference type="PANTHER" id="PTHR42643:SF38">
    <property type="entry name" value="IONOTROPIC RECEPTOR 100A"/>
    <property type="match status" value="1"/>
</dbReference>
<dbReference type="AlphaFoldDB" id="A0A4Y2CXC1"/>
<reference evidence="16 17" key="1">
    <citation type="journal article" date="2019" name="Sci. Rep.">
        <title>Orb-weaving spider Araneus ventricosus genome elucidates the spidroin gene catalogue.</title>
        <authorList>
            <person name="Kono N."/>
            <person name="Nakamura H."/>
            <person name="Ohtoshi R."/>
            <person name="Moran D.A.P."/>
            <person name="Shinohara A."/>
            <person name="Yoshida Y."/>
            <person name="Fujiwara M."/>
            <person name="Mori M."/>
            <person name="Tomita M."/>
            <person name="Arakawa K."/>
        </authorList>
    </citation>
    <scope>NUCLEOTIDE SEQUENCE [LARGE SCALE GENOMIC DNA]</scope>
</reference>
<dbReference type="GO" id="GO:0015276">
    <property type="term" value="F:ligand-gated monoatomic ion channel activity"/>
    <property type="evidence" value="ECO:0007669"/>
    <property type="project" value="InterPro"/>
</dbReference>
<feature type="transmembrane region" description="Helical" evidence="13">
    <location>
        <begin position="172"/>
        <end position="193"/>
    </location>
</feature>
<keyword evidence="11" id="KW-1071">Ligand-gated ion channel</keyword>
<organism evidence="16 17">
    <name type="scientific">Araneus ventricosus</name>
    <name type="common">Orbweaver spider</name>
    <name type="synonym">Epeira ventricosa</name>
    <dbReference type="NCBI Taxonomy" id="182803"/>
    <lineage>
        <taxon>Eukaryota</taxon>
        <taxon>Metazoa</taxon>
        <taxon>Ecdysozoa</taxon>
        <taxon>Arthropoda</taxon>
        <taxon>Chelicerata</taxon>
        <taxon>Arachnida</taxon>
        <taxon>Araneae</taxon>
        <taxon>Araneomorphae</taxon>
        <taxon>Entelegynae</taxon>
        <taxon>Araneoidea</taxon>
        <taxon>Araneidae</taxon>
        <taxon>Araneus</taxon>
    </lineage>
</organism>
<keyword evidence="10" id="KW-0325">Glycoprotein</keyword>
<comment type="caution">
    <text evidence="16">The sequence shown here is derived from an EMBL/GenBank/DDBJ whole genome shotgun (WGS) entry which is preliminary data.</text>
</comment>
<evidence type="ECO:0000256" key="10">
    <source>
        <dbReference type="ARBA" id="ARBA00023180"/>
    </source>
</evidence>
<name>A0A4Y2CXC1_ARAVE</name>
<feature type="domain" description="Ionotropic glutamate receptor L-glutamate and glycine-binding" evidence="15">
    <location>
        <begin position="9"/>
        <end position="98"/>
    </location>
</feature>
<evidence type="ECO:0008006" key="18">
    <source>
        <dbReference type="Google" id="ProtNLM"/>
    </source>
</evidence>
<dbReference type="Pfam" id="PF00060">
    <property type="entry name" value="Lig_chan"/>
    <property type="match status" value="1"/>
</dbReference>
<evidence type="ECO:0000256" key="3">
    <source>
        <dbReference type="ARBA" id="ARBA00022448"/>
    </source>
</evidence>
<dbReference type="Proteomes" id="UP000499080">
    <property type="component" value="Unassembled WGS sequence"/>
</dbReference>
<keyword evidence="12" id="KW-0407">Ion channel</keyword>
<evidence type="ECO:0000256" key="8">
    <source>
        <dbReference type="ARBA" id="ARBA00023136"/>
    </source>
</evidence>
<evidence type="ECO:0000256" key="11">
    <source>
        <dbReference type="ARBA" id="ARBA00023286"/>
    </source>
</evidence>
<dbReference type="Gene3D" id="1.10.287.70">
    <property type="match status" value="1"/>
</dbReference>
<comment type="subcellular location">
    <subcellularLocation>
        <location evidence="1">Cell membrane</location>
        <topology evidence="1">Multi-pass membrane protein</topology>
    </subcellularLocation>
</comment>
<feature type="transmembrane region" description="Helical" evidence="13">
    <location>
        <begin position="362"/>
        <end position="383"/>
    </location>
</feature>
<gene>
    <name evidence="16" type="ORF">AVEN_5279_1</name>
</gene>
<evidence type="ECO:0000256" key="9">
    <source>
        <dbReference type="ARBA" id="ARBA00023170"/>
    </source>
</evidence>
<dbReference type="PANTHER" id="PTHR42643">
    <property type="entry name" value="IONOTROPIC RECEPTOR 20A-RELATED"/>
    <property type="match status" value="1"/>
</dbReference>
<comment type="similarity">
    <text evidence="2">Belongs to the glutamate-gated ion channel (TC 1.A.10.1) family.</text>
</comment>
<dbReference type="InterPro" id="IPR052192">
    <property type="entry name" value="Insect_Ionotropic_Sensory_Rcpt"/>
</dbReference>
<sequence>MELKQMQGGKFEFGGIEGKFLEVVLKALKSCYEFIFPEDQEWGRLLPDGNWTGMIGKVQTGEADIAINFISPSMERMLAVDFSTPYLVDEIRFVIEKPGIVSPALAFLYPFSYTLWITCGVVLLLMALAMFFLLDVRYPFVYLFIQTFGSISRQPLCIKDISLRNRLLLSTWWFFAVIISFSYSAVLLSFLTIPIEGEPIKTFEELSTAVSKGTHKCFTSKGSSNLRMMLHSEKEYMKTLGKAIEDKGWYYKYNEVIDSRYINPTSASLGPKSMLQINSGSEMLSSMQFSTDSLLSTSIIVAMKKKFQLKRKLNLIISRLNSAGMYQKILHDESMKVWFDRQSETFETETINPLKLSDLSGAFVILLVGYGLSFIAFMTEIIVPCFEKRQLTILLP</sequence>
<keyword evidence="3" id="KW-0813">Transport</keyword>
<dbReference type="InterPro" id="IPR019594">
    <property type="entry name" value="Glu/Gly-bd"/>
</dbReference>
<evidence type="ECO:0000256" key="1">
    <source>
        <dbReference type="ARBA" id="ARBA00004651"/>
    </source>
</evidence>
<dbReference type="SUPFAM" id="SSF53850">
    <property type="entry name" value="Periplasmic binding protein-like II"/>
    <property type="match status" value="1"/>
</dbReference>
<keyword evidence="8 13" id="KW-0472">Membrane</keyword>
<dbReference type="GO" id="GO:0050906">
    <property type="term" value="P:detection of stimulus involved in sensory perception"/>
    <property type="evidence" value="ECO:0007669"/>
    <property type="project" value="UniProtKB-ARBA"/>
</dbReference>
<evidence type="ECO:0000256" key="6">
    <source>
        <dbReference type="ARBA" id="ARBA00022989"/>
    </source>
</evidence>
<evidence type="ECO:0000256" key="7">
    <source>
        <dbReference type="ARBA" id="ARBA00023065"/>
    </source>
</evidence>
<evidence type="ECO:0000256" key="13">
    <source>
        <dbReference type="SAM" id="Phobius"/>
    </source>
</evidence>
<keyword evidence="5 13" id="KW-0812">Transmembrane</keyword>
<proteinExistence type="inferred from homology"/>
<keyword evidence="6 13" id="KW-1133">Transmembrane helix</keyword>
<dbReference type="Pfam" id="PF10613">
    <property type="entry name" value="Lig_chan-Glu_bd"/>
    <property type="match status" value="1"/>
</dbReference>
<dbReference type="InterPro" id="IPR001320">
    <property type="entry name" value="Iontro_rcpt_C"/>
</dbReference>
<keyword evidence="7" id="KW-0406">Ion transport</keyword>
<evidence type="ECO:0000313" key="17">
    <source>
        <dbReference type="Proteomes" id="UP000499080"/>
    </source>
</evidence>
<protein>
    <recommendedName>
        <fullName evidence="18">Ionotropic glutamate receptor L-glutamate and glycine-binding domain-containing protein</fullName>
    </recommendedName>
</protein>
<evidence type="ECO:0000256" key="2">
    <source>
        <dbReference type="ARBA" id="ARBA00008685"/>
    </source>
</evidence>
<evidence type="ECO:0000256" key="4">
    <source>
        <dbReference type="ARBA" id="ARBA00022475"/>
    </source>
</evidence>
<evidence type="ECO:0000256" key="5">
    <source>
        <dbReference type="ARBA" id="ARBA00022692"/>
    </source>
</evidence>
<feature type="transmembrane region" description="Helical" evidence="13">
    <location>
        <begin position="113"/>
        <end position="134"/>
    </location>
</feature>
<feature type="domain" description="Ionotropic glutamate receptor C-terminal" evidence="14">
    <location>
        <begin position="140"/>
        <end position="369"/>
    </location>
</feature>
<evidence type="ECO:0000259" key="15">
    <source>
        <dbReference type="Pfam" id="PF10613"/>
    </source>
</evidence>
<keyword evidence="4" id="KW-1003">Cell membrane</keyword>
<evidence type="ECO:0000313" key="16">
    <source>
        <dbReference type="EMBL" id="GBM09090.1"/>
    </source>
</evidence>
<dbReference type="Gene3D" id="3.40.190.10">
    <property type="entry name" value="Periplasmic binding protein-like II"/>
    <property type="match status" value="1"/>
</dbReference>
<evidence type="ECO:0000256" key="12">
    <source>
        <dbReference type="ARBA" id="ARBA00023303"/>
    </source>
</evidence>
<dbReference type="GO" id="GO:0005886">
    <property type="term" value="C:plasma membrane"/>
    <property type="evidence" value="ECO:0007669"/>
    <property type="project" value="UniProtKB-SubCell"/>
</dbReference>